<dbReference type="InterPro" id="IPR014720">
    <property type="entry name" value="dsRBD_dom"/>
</dbReference>
<evidence type="ECO:0000313" key="13">
    <source>
        <dbReference type="Proteomes" id="UP000197138"/>
    </source>
</evidence>
<keyword evidence="6" id="KW-0694">RNA-binding</keyword>
<dbReference type="PANTHER" id="PTHR18934">
    <property type="entry name" value="ATP-DEPENDENT RNA HELICASE"/>
    <property type="match status" value="1"/>
</dbReference>
<name>A0A218WJF6_PUNGR</name>
<feature type="compositionally biased region" description="Basic and acidic residues" evidence="9">
    <location>
        <begin position="1070"/>
        <end position="1087"/>
    </location>
</feature>
<evidence type="ECO:0000259" key="10">
    <source>
        <dbReference type="PROSITE" id="PS51192"/>
    </source>
</evidence>
<dbReference type="GO" id="GO:0005634">
    <property type="term" value="C:nucleus"/>
    <property type="evidence" value="ECO:0007669"/>
    <property type="project" value="TreeGrafter"/>
</dbReference>
<comment type="catalytic activity">
    <reaction evidence="7">
        <text>ATP + H2O = ADP + phosphate + H(+)</text>
        <dbReference type="Rhea" id="RHEA:13065"/>
        <dbReference type="ChEBI" id="CHEBI:15377"/>
        <dbReference type="ChEBI" id="CHEBI:15378"/>
        <dbReference type="ChEBI" id="CHEBI:30616"/>
        <dbReference type="ChEBI" id="CHEBI:43474"/>
        <dbReference type="ChEBI" id="CHEBI:456216"/>
        <dbReference type="EC" id="3.6.4.13"/>
    </reaction>
</comment>
<dbReference type="InterPro" id="IPR011545">
    <property type="entry name" value="DEAD/DEAH_box_helicase_dom"/>
</dbReference>
<evidence type="ECO:0000256" key="9">
    <source>
        <dbReference type="SAM" id="MobiDB-lite"/>
    </source>
</evidence>
<feature type="region of interest" description="Disordered" evidence="9">
    <location>
        <begin position="1157"/>
        <end position="1193"/>
    </location>
</feature>
<dbReference type="Pfam" id="PF04408">
    <property type="entry name" value="WHD_HA2"/>
    <property type="match status" value="1"/>
</dbReference>
<dbReference type="SUPFAM" id="SSF54768">
    <property type="entry name" value="dsRNA-binding domain-like"/>
    <property type="match status" value="1"/>
</dbReference>
<dbReference type="InterPro" id="IPR007502">
    <property type="entry name" value="Helicase-assoc_dom"/>
</dbReference>
<feature type="domain" description="Helicase C-terminal" evidence="11">
    <location>
        <begin position="567"/>
        <end position="732"/>
    </location>
</feature>
<dbReference type="GO" id="GO:0003724">
    <property type="term" value="F:RNA helicase activity"/>
    <property type="evidence" value="ECO:0007669"/>
    <property type="project" value="UniProtKB-EC"/>
</dbReference>
<dbReference type="SMART" id="SM00487">
    <property type="entry name" value="DEXDc"/>
    <property type="match status" value="1"/>
</dbReference>
<dbReference type="InterPro" id="IPR001650">
    <property type="entry name" value="Helicase_C-like"/>
</dbReference>
<dbReference type="Gene3D" id="1.20.120.1080">
    <property type="match status" value="1"/>
</dbReference>
<dbReference type="PANTHER" id="PTHR18934:SF103">
    <property type="entry name" value="RNA HELICASE"/>
    <property type="match status" value="1"/>
</dbReference>
<evidence type="ECO:0000256" key="6">
    <source>
        <dbReference type="ARBA" id="ARBA00022884"/>
    </source>
</evidence>
<dbReference type="Pfam" id="PF21010">
    <property type="entry name" value="HA2_C"/>
    <property type="match status" value="1"/>
</dbReference>
<accession>A0A218WJF6</accession>
<dbReference type="Pfam" id="PF26026">
    <property type="entry name" value="RNA_hel_CTD"/>
    <property type="match status" value="1"/>
</dbReference>
<keyword evidence="3" id="KW-0378">Hydrolase</keyword>
<dbReference type="InterPro" id="IPR059023">
    <property type="entry name" value="RNA_hel_CTD"/>
</dbReference>
<evidence type="ECO:0000256" key="7">
    <source>
        <dbReference type="ARBA" id="ARBA00047984"/>
    </source>
</evidence>
<evidence type="ECO:0000256" key="2">
    <source>
        <dbReference type="ARBA" id="ARBA00022741"/>
    </source>
</evidence>
<dbReference type="InterPro" id="IPR011709">
    <property type="entry name" value="DEAD-box_helicase_OB_fold"/>
</dbReference>
<keyword evidence="2" id="KW-0547">Nucleotide-binding</keyword>
<dbReference type="Pfam" id="PF07717">
    <property type="entry name" value="OB_NTP_bind"/>
    <property type="match status" value="1"/>
</dbReference>
<evidence type="ECO:0000256" key="3">
    <source>
        <dbReference type="ARBA" id="ARBA00022801"/>
    </source>
</evidence>
<dbReference type="EC" id="3.6.4.13" evidence="1"/>
<keyword evidence="4" id="KW-0347">Helicase</keyword>
<comment type="caution">
    <text evidence="12">The sequence shown here is derived from an EMBL/GenBank/DDBJ whole genome shotgun (WGS) entry which is preliminary data.</text>
</comment>
<dbReference type="FunFam" id="1.20.120.1080:FF:000002">
    <property type="entry name" value="Putative ATP-dependent RNA helicase DHX36"/>
    <property type="match status" value="1"/>
</dbReference>
<dbReference type="InterPro" id="IPR014001">
    <property type="entry name" value="Helicase_ATP-bd"/>
</dbReference>
<feature type="domain" description="Helicase ATP-binding" evidence="10">
    <location>
        <begin position="394"/>
        <end position="561"/>
    </location>
</feature>
<dbReference type="SUPFAM" id="SSF52540">
    <property type="entry name" value="P-loop containing nucleoside triphosphate hydrolases"/>
    <property type="match status" value="1"/>
</dbReference>
<protein>
    <recommendedName>
        <fullName evidence="1">RNA helicase</fullName>
        <ecNumber evidence="1">3.6.4.13</ecNumber>
    </recommendedName>
</protein>
<dbReference type="GO" id="GO:0016787">
    <property type="term" value="F:hydrolase activity"/>
    <property type="evidence" value="ECO:0007669"/>
    <property type="project" value="UniProtKB-KW"/>
</dbReference>
<evidence type="ECO:0000256" key="5">
    <source>
        <dbReference type="ARBA" id="ARBA00022840"/>
    </source>
</evidence>
<dbReference type="Gene3D" id="3.30.160.20">
    <property type="match status" value="1"/>
</dbReference>
<dbReference type="InterPro" id="IPR048333">
    <property type="entry name" value="HA2_WH"/>
</dbReference>
<dbReference type="PROSITE" id="PS51194">
    <property type="entry name" value="HELICASE_CTER"/>
    <property type="match status" value="1"/>
</dbReference>
<dbReference type="Pfam" id="PF00270">
    <property type="entry name" value="DEAD"/>
    <property type="match status" value="1"/>
</dbReference>
<keyword evidence="5" id="KW-0067">ATP-binding</keyword>
<reference evidence="13" key="1">
    <citation type="journal article" date="2017" name="Plant J.">
        <title>The pomegranate (Punica granatum L.) genome and the genomics of punicalagin biosynthesis.</title>
        <authorList>
            <person name="Qin G."/>
            <person name="Xu C."/>
            <person name="Ming R."/>
            <person name="Tang H."/>
            <person name="Guyot R."/>
            <person name="Kramer E.M."/>
            <person name="Hu Y."/>
            <person name="Yi X."/>
            <person name="Qi Y."/>
            <person name="Xu X."/>
            <person name="Gao Z."/>
            <person name="Pan H."/>
            <person name="Jian J."/>
            <person name="Tian Y."/>
            <person name="Yue Z."/>
            <person name="Xu Y."/>
        </authorList>
    </citation>
    <scope>NUCLEOTIDE SEQUENCE [LARGE SCALE GENOMIC DNA]</scope>
    <source>
        <strain evidence="13">cv. Dabenzi</strain>
    </source>
</reference>
<dbReference type="CDD" id="cd17917">
    <property type="entry name" value="DEXHc_RHA-like"/>
    <property type="match status" value="1"/>
</dbReference>
<evidence type="ECO:0000256" key="4">
    <source>
        <dbReference type="ARBA" id="ARBA00022806"/>
    </source>
</evidence>
<dbReference type="SMART" id="SM00358">
    <property type="entry name" value="DSRM"/>
    <property type="match status" value="1"/>
</dbReference>
<dbReference type="SMART" id="SM00490">
    <property type="entry name" value="HELICc"/>
    <property type="match status" value="1"/>
</dbReference>
<dbReference type="GO" id="GO:0005524">
    <property type="term" value="F:ATP binding"/>
    <property type="evidence" value="ECO:0007669"/>
    <property type="project" value="UniProtKB-KW"/>
</dbReference>
<sequence length="1193" mass="134899">MKLTIILVDTFLSPNQIDKSILPKGFIAKLKRGEGYATRQGKGIKWKINLRSYNAKHIVYVNFVKSKWSKQLGEIEVVKLGVVKATLRNRNNLRGFERSKQLQEKLGAKVASRTSVCDAVALAVNGRSRTDTFINMYNYKLACFTLAYTMSAQSSIPHSLRGAGSSLRRFLFLLPCSDGRFSVAKRCFSSYAVEQFSDDEYECDFDGHKASSSVANIDEWKWKLSLLLRNEKDQEIVSRDKRDRRDYEQISNLAKGMGLYSEIYGKVVVASKLPLPNYRPDLDDKRPQREVVVPLSLQRRVEGLLQEHLDRIHLAAGKEGESPDAVKPIDPAEDGNLDENLNSFLDGSVMEKVLQRRSLRMRNMQRTWQESPEGRKMMEFRKSLPAFKEKDRLLQAIARNQVVVISGETGCGKTTQLPQYVLESEVESGRGAFCSIICTQPRRISAMAVSERVSVERGEPLGETVGYKVRLEGMKGKNTHLLFCTSGILLRRLLSDRNLTGITHVFVDEIHERGMNEDFLLIVLKDLLPRRRDLRLILMSATLNAELFSNYFGGAPTIHIPGFTYPVRAHFLEDVLEITGYKLTSFNQIDDYGQEKLWKTQKQLAPRKKKNQITALVERQIFDRPPPNVRKIVLATNMAEASITINDIVFVVDCGKAKETTYDALNNTPCLLPSWVSKASARQRKGRAGRVQPGECYHLYPRCVYEAFAEYQLPELLRTPLNSLCLQIKSLQVASIGEFLSAALQPPETLAVQNAVEFLKMIGALDARENLTNLGKFLSVLPVDPKLGKMLIMGAIFRCFDPILTIVSALSVRDPFLLPQDKKDLAGTAKSRFSAKDYSDHMALVRAYEGWKDAEREGSAYEYCWRNFLSPQTLQAIHSLRKQFSFILKDAGLVDAETSTNNRLSHNQSLVRAIICSGLFPGISSVVHRETSMTFKTMDDGPVLLYANSVNAHYQTIPFPWLVFGEKMKVNTVFLRDSTGVSDSILILFGGAINVGVETGHLKMLDGYIDFFMDPNLAECYLKLKEELNKVIQKKLHDPSIDIHKEGKYLMLAVQELVSGDQCEGRFVFGRESKRPRDSADSDKFTRDGTNPKSLLQTLLMRAGHSPPRYKTKHLKSNEFRALVEFKGMQFVGKPKKNKQLAERDAAIEALAWLTHTSDNSNAQDEDHDSRLDVTDNMLKLLGKRRRSKRNPR</sequence>
<evidence type="ECO:0000313" key="12">
    <source>
        <dbReference type="EMBL" id="OWM72589.1"/>
    </source>
</evidence>
<dbReference type="InterPro" id="IPR027417">
    <property type="entry name" value="P-loop_NTPase"/>
</dbReference>
<feature type="compositionally biased region" description="Basic residues" evidence="9">
    <location>
        <begin position="1182"/>
        <end position="1193"/>
    </location>
</feature>
<evidence type="ECO:0000259" key="11">
    <source>
        <dbReference type="PROSITE" id="PS51194"/>
    </source>
</evidence>
<dbReference type="FunFam" id="3.40.50.300:FF:000526">
    <property type="entry name" value="DExH-box ATP-dependent RNA helicase DExH3"/>
    <property type="match status" value="1"/>
</dbReference>
<gene>
    <name evidence="12" type="ORF">CDL15_Pgr013057</name>
</gene>
<organism evidence="12 13">
    <name type="scientific">Punica granatum</name>
    <name type="common">Pomegranate</name>
    <dbReference type="NCBI Taxonomy" id="22663"/>
    <lineage>
        <taxon>Eukaryota</taxon>
        <taxon>Viridiplantae</taxon>
        <taxon>Streptophyta</taxon>
        <taxon>Embryophyta</taxon>
        <taxon>Tracheophyta</taxon>
        <taxon>Spermatophyta</taxon>
        <taxon>Magnoliopsida</taxon>
        <taxon>eudicotyledons</taxon>
        <taxon>Gunneridae</taxon>
        <taxon>Pentapetalae</taxon>
        <taxon>rosids</taxon>
        <taxon>malvids</taxon>
        <taxon>Myrtales</taxon>
        <taxon>Lythraceae</taxon>
        <taxon>Punica</taxon>
    </lineage>
</organism>
<feature type="region of interest" description="Disordered" evidence="9">
    <location>
        <begin position="1070"/>
        <end position="1091"/>
    </location>
</feature>
<evidence type="ECO:0000256" key="8">
    <source>
        <dbReference type="ARBA" id="ARBA00060772"/>
    </source>
</evidence>
<proteinExistence type="inferred from homology"/>
<comment type="similarity">
    <text evidence="8">Belongs to the DExH box helicase family.</text>
</comment>
<dbReference type="AlphaFoldDB" id="A0A218WJF6"/>
<dbReference type="EMBL" id="MTKT01004273">
    <property type="protein sequence ID" value="OWM72589.1"/>
    <property type="molecule type" value="Genomic_DNA"/>
</dbReference>
<dbReference type="Gene3D" id="3.40.50.300">
    <property type="entry name" value="P-loop containing nucleotide triphosphate hydrolases"/>
    <property type="match status" value="2"/>
</dbReference>
<dbReference type="Pfam" id="PF00035">
    <property type="entry name" value="dsrm"/>
    <property type="match status" value="1"/>
</dbReference>
<dbReference type="SMART" id="SM00847">
    <property type="entry name" value="HA2"/>
    <property type="match status" value="1"/>
</dbReference>
<dbReference type="CDD" id="cd18791">
    <property type="entry name" value="SF2_C_RHA"/>
    <property type="match status" value="1"/>
</dbReference>
<evidence type="ECO:0000256" key="1">
    <source>
        <dbReference type="ARBA" id="ARBA00012552"/>
    </source>
</evidence>
<dbReference type="Proteomes" id="UP000197138">
    <property type="component" value="Unassembled WGS sequence"/>
</dbReference>
<dbReference type="GO" id="GO:0003723">
    <property type="term" value="F:RNA binding"/>
    <property type="evidence" value="ECO:0007669"/>
    <property type="project" value="UniProtKB-KW"/>
</dbReference>
<dbReference type="PROSITE" id="PS51192">
    <property type="entry name" value="HELICASE_ATP_BIND_1"/>
    <property type="match status" value="1"/>
</dbReference>